<evidence type="ECO:0000256" key="3">
    <source>
        <dbReference type="ARBA" id="ARBA00022692"/>
    </source>
</evidence>
<dbReference type="EMBL" id="CP012600">
    <property type="protein sequence ID" value="ALC82732.1"/>
    <property type="molecule type" value="Genomic_DNA"/>
</dbReference>
<accession>A0A0M3RA82</accession>
<gene>
    <name evidence="7" type="ORF">AM592_14940</name>
</gene>
<comment type="subcellular location">
    <subcellularLocation>
        <location evidence="1">Cell membrane</location>
        <topology evidence="1">Multi-pass membrane protein</topology>
    </subcellularLocation>
</comment>
<name>A0A0M3RA82_9BACI</name>
<protein>
    <submittedName>
        <fullName evidence="7">ATP synthase I</fullName>
    </submittedName>
</protein>
<proteinExistence type="predicted"/>
<keyword evidence="2" id="KW-1003">Cell membrane</keyword>
<dbReference type="InterPro" id="IPR005598">
    <property type="entry name" value="ATP_synth_I"/>
</dbReference>
<dbReference type="STRING" id="1441095.AM592_14940"/>
<evidence type="ECO:0000256" key="2">
    <source>
        <dbReference type="ARBA" id="ARBA00022475"/>
    </source>
</evidence>
<reference evidence="7 8" key="2">
    <citation type="journal article" date="2016" name="Int. J. Syst. Evol. Microbiol.">
        <title>Bacillus gobiensis sp. nov., isolated from a soil sample.</title>
        <authorList>
            <person name="Liu B."/>
            <person name="Liu G.H."/>
            <person name="Cetin S."/>
            <person name="Schumann P."/>
            <person name="Pan Z.Z."/>
            <person name="Chen Q.Q."/>
        </authorList>
    </citation>
    <scope>NUCLEOTIDE SEQUENCE [LARGE SCALE GENOMIC DNA]</scope>
    <source>
        <strain evidence="7 8">FJAT-4402</strain>
    </source>
</reference>
<keyword evidence="8" id="KW-1185">Reference proteome</keyword>
<dbReference type="PANTHER" id="PTHR40035:SF1">
    <property type="entry name" value="ATP SYNTHASE PROTEIN I"/>
    <property type="match status" value="1"/>
</dbReference>
<evidence type="ECO:0000256" key="5">
    <source>
        <dbReference type="ARBA" id="ARBA00023136"/>
    </source>
</evidence>
<dbReference type="AlphaFoldDB" id="A0A0M3RA82"/>
<evidence type="ECO:0000313" key="8">
    <source>
        <dbReference type="Proteomes" id="UP000067625"/>
    </source>
</evidence>
<dbReference type="PATRIC" id="fig|1441095.3.peg.3297"/>
<feature type="transmembrane region" description="Helical" evidence="6">
    <location>
        <begin position="37"/>
        <end position="53"/>
    </location>
</feature>
<dbReference type="InterPro" id="IPR039072">
    <property type="entry name" value="ATP_synth_I_Bacilli"/>
</dbReference>
<keyword evidence="5 6" id="KW-0472">Membrane</keyword>
<dbReference type="PANTHER" id="PTHR40035">
    <property type="entry name" value="ATP SYNTHASE PROTEIN I"/>
    <property type="match status" value="1"/>
</dbReference>
<feature type="transmembrane region" description="Helical" evidence="6">
    <location>
        <begin position="12"/>
        <end position="31"/>
    </location>
</feature>
<dbReference type="RefSeq" id="WP_053604543.1">
    <property type="nucleotide sequence ID" value="NZ_CP012600.1"/>
</dbReference>
<evidence type="ECO:0000313" key="7">
    <source>
        <dbReference type="EMBL" id="ALC82732.1"/>
    </source>
</evidence>
<keyword evidence="4 6" id="KW-1133">Transmembrane helix</keyword>
<dbReference type="Proteomes" id="UP000067625">
    <property type="component" value="Chromosome"/>
</dbReference>
<dbReference type="Pfam" id="PF03899">
    <property type="entry name" value="ATP-synt_I"/>
    <property type="match status" value="1"/>
</dbReference>
<dbReference type="OrthoDB" id="2355635at2"/>
<feature type="transmembrane region" description="Helical" evidence="6">
    <location>
        <begin position="74"/>
        <end position="91"/>
    </location>
</feature>
<evidence type="ECO:0000256" key="6">
    <source>
        <dbReference type="SAM" id="Phobius"/>
    </source>
</evidence>
<evidence type="ECO:0000256" key="4">
    <source>
        <dbReference type="ARBA" id="ARBA00022989"/>
    </source>
</evidence>
<reference evidence="8" key="1">
    <citation type="submission" date="2015-08" db="EMBL/GenBank/DDBJ databases">
        <title>Genome sequencing project for genomic taxonomy and phylogenomics of Bacillus-like bacteria.</title>
        <authorList>
            <person name="Liu B."/>
            <person name="Wang J."/>
            <person name="Zhu Y."/>
            <person name="Liu G."/>
            <person name="Chen Q."/>
            <person name="Chen Z."/>
            <person name="Lan J."/>
            <person name="Che J."/>
            <person name="Ge C."/>
            <person name="Shi H."/>
            <person name="Pan Z."/>
            <person name="Liu X."/>
        </authorList>
    </citation>
    <scope>NUCLEOTIDE SEQUENCE [LARGE SCALE GENOMIC DNA]</scope>
    <source>
        <strain evidence="8">FJAT-4402</strain>
    </source>
</reference>
<organism evidence="7 8">
    <name type="scientific">Bacillus gobiensis</name>
    <dbReference type="NCBI Taxonomy" id="1441095"/>
    <lineage>
        <taxon>Bacteria</taxon>
        <taxon>Bacillati</taxon>
        <taxon>Bacillota</taxon>
        <taxon>Bacilli</taxon>
        <taxon>Bacillales</taxon>
        <taxon>Bacillaceae</taxon>
        <taxon>Bacillus</taxon>
    </lineage>
</organism>
<feature type="transmembrane region" description="Helical" evidence="6">
    <location>
        <begin position="97"/>
        <end position="117"/>
    </location>
</feature>
<sequence length="127" mass="14229">MSDPSLMLRRQLKYLFFILAVCFLGAGFTMFKTEFQGLILGTVFSMMNLWLLVRRMKAFGQAAENGKAFRSVGSAARIANAVIAVAIAYRFSDQFNMVAVIVGLMMIYPVILIDSFIQLKRSSAKVR</sequence>
<keyword evidence="3 6" id="KW-0812">Transmembrane</keyword>
<evidence type="ECO:0000256" key="1">
    <source>
        <dbReference type="ARBA" id="ARBA00004651"/>
    </source>
</evidence>
<dbReference type="GO" id="GO:0005886">
    <property type="term" value="C:plasma membrane"/>
    <property type="evidence" value="ECO:0007669"/>
    <property type="project" value="UniProtKB-SubCell"/>
</dbReference>